<gene>
    <name evidence="7" type="ORF">MSBRW_1265</name>
</gene>
<name>A0A0E3QL03_METBA</name>
<protein>
    <submittedName>
        <fullName evidence="7">Iron-sulfur flavoprotein</fullName>
    </submittedName>
</protein>
<dbReference type="InterPro" id="IPR051796">
    <property type="entry name" value="ISF_SsuE-like"/>
</dbReference>
<dbReference type="SUPFAM" id="SSF52218">
    <property type="entry name" value="Flavoproteins"/>
    <property type="match status" value="1"/>
</dbReference>
<dbReference type="KEGG" id="mbw:MSBRW_1265"/>
<evidence type="ECO:0000313" key="7">
    <source>
        <dbReference type="EMBL" id="AKB50518.1"/>
    </source>
</evidence>
<feature type="domain" description="NADPH-dependent FMN reductase-like" evidence="6">
    <location>
        <begin position="4"/>
        <end position="110"/>
    </location>
</feature>
<evidence type="ECO:0000256" key="4">
    <source>
        <dbReference type="ARBA" id="ARBA00022643"/>
    </source>
</evidence>
<keyword evidence="3" id="KW-0285">Flavoprotein</keyword>
<comment type="cofactor">
    <cofactor evidence="2">
        <name>[4Fe-4S] cluster</name>
        <dbReference type="ChEBI" id="CHEBI:49883"/>
    </cofactor>
</comment>
<comment type="similarity">
    <text evidence="5">Belongs to the SsuE family. Isf subfamily.</text>
</comment>
<comment type="cofactor">
    <cofactor evidence="1">
        <name>FMN</name>
        <dbReference type="ChEBI" id="CHEBI:58210"/>
    </cofactor>
</comment>
<dbReference type="Proteomes" id="UP000033038">
    <property type="component" value="Chromosome"/>
</dbReference>
<dbReference type="PANTHER" id="PTHR43278">
    <property type="entry name" value="NAD(P)H-DEPENDENT FMN-CONTAINING OXIDOREDUCTASE YWQN-RELATED"/>
    <property type="match status" value="1"/>
</dbReference>
<dbReference type="AlphaFoldDB" id="A0A0E3QL03"/>
<dbReference type="Pfam" id="PF03358">
    <property type="entry name" value="FMN_red"/>
    <property type="match status" value="1"/>
</dbReference>
<dbReference type="HOGENOM" id="CLU_050993_6_1_2"/>
<dbReference type="EMBL" id="CP009526">
    <property type="protein sequence ID" value="AKB50518.1"/>
    <property type="molecule type" value="Genomic_DNA"/>
</dbReference>
<evidence type="ECO:0000259" key="6">
    <source>
        <dbReference type="Pfam" id="PF03358"/>
    </source>
</evidence>
<evidence type="ECO:0000313" key="8">
    <source>
        <dbReference type="Proteomes" id="UP000033038"/>
    </source>
</evidence>
<evidence type="ECO:0000256" key="5">
    <source>
        <dbReference type="ARBA" id="ARBA00038292"/>
    </source>
</evidence>
<dbReference type="PATRIC" id="fig|1434109.4.peg.1591"/>
<dbReference type="InterPro" id="IPR005025">
    <property type="entry name" value="FMN_Rdtase-like_dom"/>
</dbReference>
<evidence type="ECO:0000256" key="3">
    <source>
        <dbReference type="ARBA" id="ARBA00022630"/>
    </source>
</evidence>
<evidence type="ECO:0000256" key="2">
    <source>
        <dbReference type="ARBA" id="ARBA00001966"/>
    </source>
</evidence>
<organism evidence="7 8">
    <name type="scientific">Methanosarcina barkeri str. Wiesmoor</name>
    <dbReference type="NCBI Taxonomy" id="1434109"/>
    <lineage>
        <taxon>Archaea</taxon>
        <taxon>Methanobacteriati</taxon>
        <taxon>Methanobacteriota</taxon>
        <taxon>Stenosarchaea group</taxon>
        <taxon>Methanomicrobia</taxon>
        <taxon>Methanosarcinales</taxon>
        <taxon>Methanosarcinaceae</taxon>
        <taxon>Methanosarcina</taxon>
    </lineage>
</organism>
<dbReference type="Gene3D" id="3.40.50.360">
    <property type="match status" value="1"/>
</dbReference>
<dbReference type="RefSeq" id="WP_011308380.1">
    <property type="nucleotide sequence ID" value="NZ_CP009526.1"/>
</dbReference>
<proteinExistence type="inferred from homology"/>
<reference evidence="7 8" key="1">
    <citation type="submission" date="2014-07" db="EMBL/GenBank/DDBJ databases">
        <title>Methanogenic archaea and the global carbon cycle.</title>
        <authorList>
            <person name="Henriksen J.R."/>
            <person name="Luke J."/>
            <person name="Reinhart S."/>
            <person name="Benedict M.N."/>
            <person name="Youngblut N.D."/>
            <person name="Metcalf M.E."/>
            <person name="Whitaker R.J."/>
            <person name="Metcalf W.W."/>
        </authorList>
    </citation>
    <scope>NUCLEOTIDE SEQUENCE [LARGE SCALE GENOMIC DNA]</scope>
    <source>
        <strain evidence="7 8">Wiesmoor</strain>
    </source>
</reference>
<dbReference type="PANTHER" id="PTHR43278:SF2">
    <property type="entry name" value="IRON-SULFUR FLAVOPROTEIN"/>
    <property type="match status" value="1"/>
</dbReference>
<dbReference type="GeneID" id="24822731"/>
<dbReference type="GO" id="GO:0016491">
    <property type="term" value="F:oxidoreductase activity"/>
    <property type="evidence" value="ECO:0007669"/>
    <property type="project" value="InterPro"/>
</dbReference>
<accession>A0A0E3QL03</accession>
<dbReference type="InterPro" id="IPR029039">
    <property type="entry name" value="Flavoprotein-like_sf"/>
</dbReference>
<evidence type="ECO:0000256" key="1">
    <source>
        <dbReference type="ARBA" id="ARBA00001917"/>
    </source>
</evidence>
<keyword evidence="4" id="KW-0288">FMN</keyword>
<sequence length="183" mass="20224">MTKNILILTGSPRKNGNSDMLADAFMKGAQEKGHTVNKLEVAKLNVNGCKACIMCWTKDRACVQCDDMEEIEPLLENADMLVLVSPLYFFGISAQLKAVIDRFCAYCVNSRKKSLKITESALIMCGACDDKRFFSGAIDTYKHTADYMKWEDRGILIATSVSAKGDILQGDWLTKAQAFGTSI</sequence>